<dbReference type="InterPro" id="IPR031107">
    <property type="entry name" value="Small_HSP"/>
</dbReference>
<keyword evidence="9" id="KW-1185">Reference proteome</keyword>
<reference evidence="8 9" key="1">
    <citation type="submission" date="2017-09" db="EMBL/GenBank/DDBJ databases">
        <title>WGS assembly of Aquilegia coerulea Goldsmith.</title>
        <authorList>
            <person name="Hodges S."/>
            <person name="Kramer E."/>
            <person name="Nordborg M."/>
            <person name="Tomkins J."/>
            <person name="Borevitz J."/>
            <person name="Derieg N."/>
            <person name="Yan J."/>
            <person name="Mihaltcheva S."/>
            <person name="Hayes R.D."/>
            <person name="Rokhsar D."/>
        </authorList>
    </citation>
    <scope>NUCLEOTIDE SEQUENCE [LARGE SCALE GENOMIC DNA]</scope>
    <source>
        <strain evidence="9">cv. Goldsmith</strain>
    </source>
</reference>
<evidence type="ECO:0000313" key="8">
    <source>
        <dbReference type="EMBL" id="PIA27754.1"/>
    </source>
</evidence>
<dbReference type="GO" id="GO:0006950">
    <property type="term" value="P:response to stress"/>
    <property type="evidence" value="ECO:0007669"/>
    <property type="project" value="UniProtKB-ARBA"/>
</dbReference>
<dbReference type="GO" id="GO:0005737">
    <property type="term" value="C:cytoplasm"/>
    <property type="evidence" value="ECO:0007669"/>
    <property type="project" value="UniProtKB-SubCell"/>
</dbReference>
<dbReference type="InterPro" id="IPR008978">
    <property type="entry name" value="HSP20-like_chaperone"/>
</dbReference>
<evidence type="ECO:0000256" key="3">
    <source>
        <dbReference type="ARBA" id="ARBA00023016"/>
    </source>
</evidence>
<protein>
    <recommendedName>
        <fullName evidence="7">SHSP domain-containing protein</fullName>
    </recommendedName>
</protein>
<dbReference type="PROSITE" id="PS01031">
    <property type="entry name" value="SHSP"/>
    <property type="match status" value="1"/>
</dbReference>
<feature type="region of interest" description="Disordered" evidence="6">
    <location>
        <begin position="21"/>
        <end position="40"/>
    </location>
</feature>
<dbReference type="Gene3D" id="2.60.40.790">
    <property type="match status" value="1"/>
</dbReference>
<dbReference type="AlphaFoldDB" id="A0A2G5C8Z8"/>
<name>A0A2G5C8Z8_AQUCA</name>
<dbReference type="Pfam" id="PF00011">
    <property type="entry name" value="HSP20"/>
    <property type="match status" value="1"/>
</dbReference>
<evidence type="ECO:0000256" key="5">
    <source>
        <dbReference type="RuleBase" id="RU003616"/>
    </source>
</evidence>
<dbReference type="OrthoDB" id="1431247at2759"/>
<dbReference type="STRING" id="218851.A0A2G5C8Z8"/>
<evidence type="ECO:0000256" key="2">
    <source>
        <dbReference type="ARBA" id="ARBA00022490"/>
    </source>
</evidence>
<proteinExistence type="inferred from homology"/>
<dbReference type="SUPFAM" id="SSF49764">
    <property type="entry name" value="HSP20-like chaperones"/>
    <property type="match status" value="1"/>
</dbReference>
<feature type="domain" description="SHSP" evidence="7">
    <location>
        <begin position="48"/>
        <end position="164"/>
    </location>
</feature>
<dbReference type="InterPro" id="IPR002068">
    <property type="entry name" value="A-crystallin/Hsp20_dom"/>
</dbReference>
<dbReference type="FunFam" id="2.60.40.790:FF:000010">
    <property type="entry name" value="17.3 kDa class II heat shock protein-like"/>
    <property type="match status" value="1"/>
</dbReference>
<gene>
    <name evidence="8" type="ORF">AQUCO_07600128v1</name>
</gene>
<comment type="similarity">
    <text evidence="4 5">Belongs to the small heat shock protein (HSP20) family.</text>
</comment>
<dbReference type="EMBL" id="KZ305093">
    <property type="protein sequence ID" value="PIA27754.1"/>
    <property type="molecule type" value="Genomic_DNA"/>
</dbReference>
<evidence type="ECO:0000256" key="6">
    <source>
        <dbReference type="SAM" id="MobiDB-lite"/>
    </source>
</evidence>
<comment type="subcellular location">
    <subcellularLocation>
        <location evidence="1">Cytoplasm</location>
    </subcellularLocation>
</comment>
<sequence length="164" mass="18694">MYPQISTTFEETLDLTEEIEFETDEEIPSDQSGRRSHRIRPSRSYIRNAKAMAATLADVKEYPDSYVFIIDLPGCKSDDIKVQVMNENLLVITAKRKREEEKEGVQYVKIERRAGKFLKKFVLPEDANKEAISAKTEDGVLTVTAQKTAPPESKKPRTIEVKVT</sequence>
<accession>A0A2G5C8Z8</accession>
<dbReference type="InParanoid" id="A0A2G5C8Z8"/>
<evidence type="ECO:0000256" key="1">
    <source>
        <dbReference type="ARBA" id="ARBA00004496"/>
    </source>
</evidence>
<keyword evidence="3" id="KW-0346">Stress response</keyword>
<dbReference type="PANTHER" id="PTHR11527">
    <property type="entry name" value="HEAT-SHOCK PROTEIN 20 FAMILY MEMBER"/>
    <property type="match status" value="1"/>
</dbReference>
<keyword evidence="2" id="KW-0963">Cytoplasm</keyword>
<evidence type="ECO:0000313" key="9">
    <source>
        <dbReference type="Proteomes" id="UP000230069"/>
    </source>
</evidence>
<feature type="compositionally biased region" description="Basic and acidic residues" evidence="6">
    <location>
        <begin position="152"/>
        <end position="164"/>
    </location>
</feature>
<feature type="region of interest" description="Disordered" evidence="6">
    <location>
        <begin position="145"/>
        <end position="164"/>
    </location>
</feature>
<evidence type="ECO:0000256" key="4">
    <source>
        <dbReference type="PROSITE-ProRule" id="PRU00285"/>
    </source>
</evidence>
<evidence type="ECO:0000259" key="7">
    <source>
        <dbReference type="PROSITE" id="PS01031"/>
    </source>
</evidence>
<dbReference type="Proteomes" id="UP000230069">
    <property type="component" value="Unassembled WGS sequence"/>
</dbReference>
<organism evidence="8 9">
    <name type="scientific">Aquilegia coerulea</name>
    <name type="common">Rocky mountain columbine</name>
    <dbReference type="NCBI Taxonomy" id="218851"/>
    <lineage>
        <taxon>Eukaryota</taxon>
        <taxon>Viridiplantae</taxon>
        <taxon>Streptophyta</taxon>
        <taxon>Embryophyta</taxon>
        <taxon>Tracheophyta</taxon>
        <taxon>Spermatophyta</taxon>
        <taxon>Magnoliopsida</taxon>
        <taxon>Ranunculales</taxon>
        <taxon>Ranunculaceae</taxon>
        <taxon>Thalictroideae</taxon>
        <taxon>Aquilegia</taxon>
    </lineage>
</organism>